<dbReference type="AlphaFoldDB" id="A0A7X9RTM3"/>
<dbReference type="InterPro" id="IPR016181">
    <property type="entry name" value="Acyl_CoA_acyltransferase"/>
</dbReference>
<sequence>MRAFQTDRLQLEVIQPSDFDEILEIFNEDDIFKYITPLQGLSRVEHVLKLHRKVNEAKNREGYIWAVREHDSKELIGLINLNQLPDTHDIQIGWILSQKFQGKGYAYESAKVVFDYGVNEWKVNPIFAVVEDGNIASEKIALKLGLEFRHYFTEDDGIQLKMFSYCK</sequence>
<dbReference type="Pfam" id="PF13302">
    <property type="entry name" value="Acetyltransf_3"/>
    <property type="match status" value="1"/>
</dbReference>
<keyword evidence="2" id="KW-0808">Transferase</keyword>
<evidence type="ECO:0000259" key="1">
    <source>
        <dbReference type="PROSITE" id="PS51186"/>
    </source>
</evidence>
<protein>
    <submittedName>
        <fullName evidence="2">GNAT family N-acetyltransferase</fullName>
    </submittedName>
</protein>
<dbReference type="Proteomes" id="UP000576082">
    <property type="component" value="Unassembled WGS sequence"/>
</dbReference>
<dbReference type="EMBL" id="JABANE010000027">
    <property type="protein sequence ID" value="NME68685.1"/>
    <property type="molecule type" value="Genomic_DNA"/>
</dbReference>
<dbReference type="PANTHER" id="PTHR43792:SF1">
    <property type="entry name" value="N-ACETYLTRANSFERASE DOMAIN-CONTAINING PROTEIN"/>
    <property type="match status" value="1"/>
</dbReference>
<dbReference type="GO" id="GO:0016747">
    <property type="term" value="F:acyltransferase activity, transferring groups other than amino-acyl groups"/>
    <property type="evidence" value="ECO:0007669"/>
    <property type="project" value="InterPro"/>
</dbReference>
<dbReference type="Gene3D" id="3.40.630.30">
    <property type="match status" value="1"/>
</dbReference>
<dbReference type="SUPFAM" id="SSF55729">
    <property type="entry name" value="Acyl-CoA N-acyltransferases (Nat)"/>
    <property type="match status" value="1"/>
</dbReference>
<proteinExistence type="predicted"/>
<comment type="caution">
    <text evidence="2">The sequence shown here is derived from an EMBL/GenBank/DDBJ whole genome shotgun (WGS) entry which is preliminary data.</text>
</comment>
<organism evidence="2 3">
    <name type="scientific">Flammeovirga aprica JL-4</name>
    <dbReference type="NCBI Taxonomy" id="694437"/>
    <lineage>
        <taxon>Bacteria</taxon>
        <taxon>Pseudomonadati</taxon>
        <taxon>Bacteroidota</taxon>
        <taxon>Cytophagia</taxon>
        <taxon>Cytophagales</taxon>
        <taxon>Flammeovirgaceae</taxon>
        <taxon>Flammeovirga</taxon>
    </lineage>
</organism>
<feature type="domain" description="N-acetyltransferase" evidence="1">
    <location>
        <begin position="9"/>
        <end position="167"/>
    </location>
</feature>
<dbReference type="PROSITE" id="PS51186">
    <property type="entry name" value="GNAT"/>
    <property type="match status" value="1"/>
</dbReference>
<dbReference type="InterPro" id="IPR000182">
    <property type="entry name" value="GNAT_dom"/>
</dbReference>
<evidence type="ECO:0000313" key="2">
    <source>
        <dbReference type="EMBL" id="NME68685.1"/>
    </source>
</evidence>
<name>A0A7X9RTM3_9BACT</name>
<dbReference type="RefSeq" id="WP_169656984.1">
    <property type="nucleotide sequence ID" value="NZ_JABANE010000027.1"/>
</dbReference>
<dbReference type="PANTHER" id="PTHR43792">
    <property type="entry name" value="GNAT FAMILY, PUTATIVE (AFU_ORTHOLOGUE AFUA_3G00765)-RELATED-RELATED"/>
    <property type="match status" value="1"/>
</dbReference>
<evidence type="ECO:0000313" key="3">
    <source>
        <dbReference type="Proteomes" id="UP000576082"/>
    </source>
</evidence>
<dbReference type="InterPro" id="IPR051531">
    <property type="entry name" value="N-acetyltransferase"/>
</dbReference>
<reference evidence="2 3" key="1">
    <citation type="submission" date="2020-04" db="EMBL/GenBank/DDBJ databases">
        <title>Flammeovirga sp. SR4, a novel species isolated from seawater.</title>
        <authorList>
            <person name="Wang X."/>
        </authorList>
    </citation>
    <scope>NUCLEOTIDE SEQUENCE [LARGE SCALE GENOMIC DNA]</scope>
    <source>
        <strain evidence="2 3">ATCC 23126</strain>
    </source>
</reference>
<gene>
    <name evidence="2" type="ORF">HHU12_12005</name>
</gene>
<accession>A0A7X9RTM3</accession>
<keyword evidence="3" id="KW-1185">Reference proteome</keyword>